<protein>
    <submittedName>
        <fullName evidence="1">Uncharacterized protein</fullName>
    </submittedName>
</protein>
<sequence>MPGVQNTIGKNFYTYPVTLSTTPTKLATLLNITKLPDNQLLGDVKQVTFSDAQAGCQLGDSRGTAYVSIPEAGQTLDVPVLNALEKVYLKSSSGEPTLVVMVYA</sequence>
<dbReference type="Proteomes" id="UP000318878">
    <property type="component" value="Unassembled WGS sequence"/>
</dbReference>
<proteinExistence type="predicted"/>
<dbReference type="EMBL" id="SJPF01000005">
    <property type="protein sequence ID" value="TWT30703.1"/>
    <property type="molecule type" value="Genomic_DNA"/>
</dbReference>
<dbReference type="RefSeq" id="WP_146435367.1">
    <property type="nucleotide sequence ID" value="NZ_SJPF01000005.1"/>
</dbReference>
<name>A0A5C5UYI3_9BACT</name>
<reference evidence="1 2" key="1">
    <citation type="submission" date="2019-02" db="EMBL/GenBank/DDBJ databases">
        <title>Deep-cultivation of Planctomycetes and their phenomic and genomic characterization uncovers novel biology.</title>
        <authorList>
            <person name="Wiegand S."/>
            <person name="Jogler M."/>
            <person name="Boedeker C."/>
            <person name="Pinto D."/>
            <person name="Vollmers J."/>
            <person name="Rivas-Marin E."/>
            <person name="Kohn T."/>
            <person name="Peeters S.H."/>
            <person name="Heuer A."/>
            <person name="Rast P."/>
            <person name="Oberbeckmann S."/>
            <person name="Bunk B."/>
            <person name="Jeske O."/>
            <person name="Meyerdierks A."/>
            <person name="Storesund J.E."/>
            <person name="Kallscheuer N."/>
            <person name="Luecker S."/>
            <person name="Lage O.M."/>
            <person name="Pohl T."/>
            <person name="Merkel B.J."/>
            <person name="Hornburger P."/>
            <person name="Mueller R.-W."/>
            <person name="Bruemmer F."/>
            <person name="Labrenz M."/>
            <person name="Spormann A.M."/>
            <person name="Op Den Camp H."/>
            <person name="Overmann J."/>
            <person name="Amann R."/>
            <person name="Jetten M.S.M."/>
            <person name="Mascher T."/>
            <person name="Medema M.H."/>
            <person name="Devos D.P."/>
            <person name="Kaster A.-K."/>
            <person name="Ovreas L."/>
            <person name="Rohde M."/>
            <person name="Galperin M.Y."/>
            <person name="Jogler C."/>
        </authorList>
    </citation>
    <scope>NUCLEOTIDE SEQUENCE [LARGE SCALE GENOMIC DNA]</scope>
    <source>
        <strain evidence="1 2">Enr8</strain>
    </source>
</reference>
<comment type="caution">
    <text evidence="1">The sequence shown here is derived from an EMBL/GenBank/DDBJ whole genome shotgun (WGS) entry which is preliminary data.</text>
</comment>
<accession>A0A5C5UYI3</accession>
<evidence type="ECO:0000313" key="1">
    <source>
        <dbReference type="EMBL" id="TWT30703.1"/>
    </source>
</evidence>
<keyword evidence="2" id="KW-1185">Reference proteome</keyword>
<evidence type="ECO:0000313" key="2">
    <source>
        <dbReference type="Proteomes" id="UP000318878"/>
    </source>
</evidence>
<organism evidence="1 2">
    <name type="scientific">Blastopirellula retiformator</name>
    <dbReference type="NCBI Taxonomy" id="2527970"/>
    <lineage>
        <taxon>Bacteria</taxon>
        <taxon>Pseudomonadati</taxon>
        <taxon>Planctomycetota</taxon>
        <taxon>Planctomycetia</taxon>
        <taxon>Pirellulales</taxon>
        <taxon>Pirellulaceae</taxon>
        <taxon>Blastopirellula</taxon>
    </lineage>
</organism>
<dbReference type="AlphaFoldDB" id="A0A5C5UYI3"/>
<gene>
    <name evidence="1" type="ORF">Enr8_42260</name>
</gene>